<keyword evidence="3 7" id="KW-0808">Transferase</keyword>
<feature type="binding site" evidence="7">
    <location>
        <position position="60"/>
    </location>
    <ligand>
        <name>carbamoyl phosphate</name>
        <dbReference type="ChEBI" id="CHEBI:58228"/>
    </ligand>
</feature>
<evidence type="ECO:0000313" key="10">
    <source>
        <dbReference type="EMBL" id="AMM41512.1"/>
    </source>
</evidence>
<dbReference type="InterPro" id="IPR006131">
    <property type="entry name" value="Asp_carbamoyltransf_Asp/Orn-bd"/>
</dbReference>
<protein>
    <recommendedName>
        <fullName evidence="7">Aspartate carbamoyltransferase</fullName>
        <ecNumber evidence="7">2.1.3.2</ecNumber>
    </recommendedName>
    <alternativeName>
        <fullName evidence="7">Aspartate transcarbamylase</fullName>
        <shortName evidence="7">ATCase</shortName>
    </alternativeName>
</protein>
<dbReference type="NCBIfam" id="TIGR00670">
    <property type="entry name" value="asp_carb_tr"/>
    <property type="match status" value="1"/>
</dbReference>
<feature type="domain" description="Aspartate/ornithine carbamoyltransferase Asp/Orn-binding" evidence="8">
    <location>
        <begin position="156"/>
        <end position="302"/>
    </location>
</feature>
<evidence type="ECO:0000256" key="5">
    <source>
        <dbReference type="ARBA" id="ARBA00043884"/>
    </source>
</evidence>
<gene>
    <name evidence="7" type="primary">pyrB</name>
    <name evidence="10" type="ORF">HS1_001718</name>
</gene>
<dbReference type="RefSeq" id="WP_066063990.1">
    <property type="nucleotide sequence ID" value="NZ_CP013015.1"/>
</dbReference>
<dbReference type="SUPFAM" id="SSF53671">
    <property type="entry name" value="Aspartate/ornithine carbamoyltransferase"/>
    <property type="match status" value="1"/>
</dbReference>
<dbReference type="KEGG" id="daw:HS1_001718"/>
<comment type="subunit">
    <text evidence="7">Heterododecamer (2C3:3R2) of six catalytic PyrB chains organized as two trimers (C3), and six regulatory PyrI chains organized as three dimers (R2).</text>
</comment>
<feature type="binding site" evidence="7">
    <location>
        <position position="170"/>
    </location>
    <ligand>
        <name>L-aspartate</name>
        <dbReference type="ChEBI" id="CHEBI:29991"/>
    </ligand>
</feature>
<accession>A0A7U4QLF1</accession>
<comment type="function">
    <text evidence="5 7">Catalyzes the condensation of carbamoyl phosphate and aspartate to form carbamoyl aspartate and inorganic phosphate, the committed step in the de novo pyrimidine nucleotide biosynthesis pathway.</text>
</comment>
<feature type="binding site" evidence="7">
    <location>
        <position position="59"/>
    </location>
    <ligand>
        <name>carbamoyl phosphate</name>
        <dbReference type="ChEBI" id="CHEBI:58228"/>
    </ligand>
</feature>
<dbReference type="EC" id="2.1.3.2" evidence="7"/>
<comment type="similarity">
    <text evidence="2 7">Belongs to the aspartate/ornithine carbamoyltransferase superfamily. ATCase family.</text>
</comment>
<dbReference type="PRINTS" id="PR00101">
    <property type="entry name" value="ATCASE"/>
</dbReference>
<evidence type="ECO:0000259" key="9">
    <source>
        <dbReference type="Pfam" id="PF02729"/>
    </source>
</evidence>
<dbReference type="GO" id="GO:0016597">
    <property type="term" value="F:amino acid binding"/>
    <property type="evidence" value="ECO:0007669"/>
    <property type="project" value="InterPro"/>
</dbReference>
<feature type="binding site" evidence="7">
    <location>
        <position position="224"/>
    </location>
    <ligand>
        <name>L-aspartate</name>
        <dbReference type="ChEBI" id="CHEBI:29991"/>
    </ligand>
</feature>
<evidence type="ECO:0000259" key="8">
    <source>
        <dbReference type="Pfam" id="PF00185"/>
    </source>
</evidence>
<dbReference type="InterPro" id="IPR002082">
    <property type="entry name" value="Asp_carbamoyltransf"/>
</dbReference>
<dbReference type="PANTHER" id="PTHR45753:SF6">
    <property type="entry name" value="ASPARTATE CARBAMOYLTRANSFERASE"/>
    <property type="match status" value="1"/>
</dbReference>
<dbReference type="PRINTS" id="PR00100">
    <property type="entry name" value="AOTCASE"/>
</dbReference>
<dbReference type="Proteomes" id="UP000070560">
    <property type="component" value="Chromosome"/>
</dbReference>
<feature type="domain" description="Aspartate/ornithine carbamoyltransferase carbamoyl-P binding" evidence="9">
    <location>
        <begin position="8"/>
        <end position="150"/>
    </location>
</feature>
<sequence>MRIFSKHHLLGIEELSQKEIEFILHTAEAMKEISFRDIKKVPTLRGKTIITFFYEPSTRTRTSFEIAAKRLSADTINISASTSSLVKGESLLDTAKNLQAMQPDVLIIRHPQAGAPHFLAKHIDAAVINAGDGMHEHPTQALLDAMSIIEKKGKIKGLNIAIIGDIAHSRVARSDILLFTKLGAKVTVSGPLTLIPPYIEATGANYCFPIESALENADVVIALRVQQERLKQTYFPDIREYAIRFGLNKKRLSLTKKDAIVMHPGPVNWGVELDPEIMDMPQTIILDQVTNGVAVRMAILYLVTGEKH</sequence>
<dbReference type="PROSITE" id="PS00097">
    <property type="entry name" value="CARBAMOYLTRANSFERASE"/>
    <property type="match status" value="1"/>
</dbReference>
<feature type="binding site" evidence="7">
    <location>
        <position position="140"/>
    </location>
    <ligand>
        <name>carbamoyl phosphate</name>
        <dbReference type="ChEBI" id="CHEBI:58228"/>
    </ligand>
</feature>
<dbReference type="UniPathway" id="UPA00070">
    <property type="reaction ID" value="UER00116"/>
</dbReference>
<dbReference type="EMBL" id="CP013015">
    <property type="protein sequence ID" value="AMM41512.1"/>
    <property type="molecule type" value="Genomic_DNA"/>
</dbReference>
<dbReference type="Pfam" id="PF00185">
    <property type="entry name" value="OTCace"/>
    <property type="match status" value="1"/>
</dbReference>
<dbReference type="Pfam" id="PF02729">
    <property type="entry name" value="OTCace_N"/>
    <property type="match status" value="1"/>
</dbReference>
<feature type="binding site" evidence="7">
    <location>
        <position position="265"/>
    </location>
    <ligand>
        <name>carbamoyl phosphate</name>
        <dbReference type="ChEBI" id="CHEBI:58228"/>
    </ligand>
</feature>
<dbReference type="Gene3D" id="3.40.50.1370">
    <property type="entry name" value="Aspartate/ornithine carbamoyltransferase"/>
    <property type="match status" value="2"/>
</dbReference>
<evidence type="ECO:0000256" key="3">
    <source>
        <dbReference type="ARBA" id="ARBA00022679"/>
    </source>
</evidence>
<dbReference type="InterPro" id="IPR006132">
    <property type="entry name" value="Asp/Orn_carbamoyltranf_P-bd"/>
</dbReference>
<evidence type="ECO:0000256" key="7">
    <source>
        <dbReference type="HAMAP-Rule" id="MF_00001"/>
    </source>
</evidence>
<dbReference type="GO" id="GO:0005829">
    <property type="term" value="C:cytosol"/>
    <property type="evidence" value="ECO:0007669"/>
    <property type="project" value="TreeGrafter"/>
</dbReference>
<evidence type="ECO:0000256" key="6">
    <source>
        <dbReference type="ARBA" id="ARBA00048859"/>
    </source>
</evidence>
<dbReference type="InterPro" id="IPR006130">
    <property type="entry name" value="Asp/Orn_carbamoylTrfase"/>
</dbReference>
<comment type="catalytic activity">
    <reaction evidence="6 7">
        <text>carbamoyl phosphate + L-aspartate = N-carbamoyl-L-aspartate + phosphate + H(+)</text>
        <dbReference type="Rhea" id="RHEA:20013"/>
        <dbReference type="ChEBI" id="CHEBI:15378"/>
        <dbReference type="ChEBI" id="CHEBI:29991"/>
        <dbReference type="ChEBI" id="CHEBI:32814"/>
        <dbReference type="ChEBI" id="CHEBI:43474"/>
        <dbReference type="ChEBI" id="CHEBI:58228"/>
        <dbReference type="EC" id="2.1.3.2"/>
    </reaction>
</comment>
<feature type="binding site" evidence="7">
    <location>
        <position position="87"/>
    </location>
    <ligand>
        <name>L-aspartate</name>
        <dbReference type="ChEBI" id="CHEBI:29991"/>
    </ligand>
</feature>
<proteinExistence type="inferred from homology"/>
<name>A0A7U4QLF1_DESA2</name>
<dbReference type="GO" id="GO:0044205">
    <property type="term" value="P:'de novo' UMP biosynthetic process"/>
    <property type="evidence" value="ECO:0007669"/>
    <property type="project" value="UniProtKB-UniRule"/>
</dbReference>
<evidence type="ECO:0000256" key="4">
    <source>
        <dbReference type="ARBA" id="ARBA00022975"/>
    </source>
</evidence>
<keyword evidence="4 7" id="KW-0665">Pyrimidine biosynthesis</keyword>
<evidence type="ECO:0000256" key="2">
    <source>
        <dbReference type="ARBA" id="ARBA00008896"/>
    </source>
</evidence>
<dbReference type="PANTHER" id="PTHR45753">
    <property type="entry name" value="ORNITHINE CARBAMOYLTRANSFERASE, MITOCHONDRIAL"/>
    <property type="match status" value="1"/>
</dbReference>
<reference evidence="10 11" key="1">
    <citation type="submission" date="2015-10" db="EMBL/GenBank/DDBJ databases">
        <title>Candidatus Desulfofervidus auxilii, a hydrogenotrophic sulfate-reducing bacterium involved in the thermophilic anaerobic oxidation of methane.</title>
        <authorList>
            <person name="Krukenberg V."/>
            <person name="Richter M."/>
            <person name="Wegener G."/>
        </authorList>
    </citation>
    <scope>NUCLEOTIDE SEQUENCE [LARGE SCALE GENOMIC DNA]</scope>
    <source>
        <strain evidence="10 11">HS1</strain>
    </source>
</reference>
<dbReference type="InterPro" id="IPR036901">
    <property type="entry name" value="Asp/Orn_carbamoylTrfase_sf"/>
</dbReference>
<feature type="binding site" evidence="7">
    <location>
        <position position="266"/>
    </location>
    <ligand>
        <name>carbamoyl phosphate</name>
        <dbReference type="ChEBI" id="CHEBI:58228"/>
    </ligand>
</feature>
<dbReference type="AlphaFoldDB" id="A0A7U4QLF1"/>
<dbReference type="GO" id="GO:0006207">
    <property type="term" value="P:'de novo' pyrimidine nucleobase biosynthetic process"/>
    <property type="evidence" value="ECO:0007669"/>
    <property type="project" value="InterPro"/>
</dbReference>
<organism evidence="10 11">
    <name type="scientific">Desulfofervidus auxilii</name>
    <dbReference type="NCBI Taxonomy" id="1621989"/>
    <lineage>
        <taxon>Bacteria</taxon>
        <taxon>Pseudomonadati</taxon>
        <taxon>Thermodesulfobacteriota</taxon>
        <taxon>Candidatus Desulfofervidia</taxon>
        <taxon>Candidatus Desulfofervidales</taxon>
        <taxon>Candidatus Desulfofervidaceae</taxon>
        <taxon>Candidatus Desulfofervidus</taxon>
    </lineage>
</organism>
<evidence type="ECO:0000256" key="1">
    <source>
        <dbReference type="ARBA" id="ARBA00004852"/>
    </source>
</evidence>
<comment type="pathway">
    <text evidence="1 7">Pyrimidine metabolism; UMP biosynthesis via de novo pathway; (S)-dihydroorotate from bicarbonate: step 2/3.</text>
</comment>
<keyword evidence="11" id="KW-1185">Reference proteome</keyword>
<dbReference type="GO" id="GO:0004070">
    <property type="term" value="F:aspartate carbamoyltransferase activity"/>
    <property type="evidence" value="ECO:0007669"/>
    <property type="project" value="UniProtKB-UniRule"/>
</dbReference>
<dbReference type="HAMAP" id="MF_00001">
    <property type="entry name" value="Asp_carb_tr"/>
    <property type="match status" value="1"/>
</dbReference>
<feature type="binding site" evidence="7">
    <location>
        <position position="109"/>
    </location>
    <ligand>
        <name>carbamoyl phosphate</name>
        <dbReference type="ChEBI" id="CHEBI:58228"/>
    </ligand>
</feature>
<dbReference type="NCBIfam" id="NF002032">
    <property type="entry name" value="PRK00856.1"/>
    <property type="match status" value="1"/>
</dbReference>
<evidence type="ECO:0000313" key="11">
    <source>
        <dbReference type="Proteomes" id="UP000070560"/>
    </source>
</evidence>
<dbReference type="GO" id="GO:0006520">
    <property type="term" value="P:amino acid metabolic process"/>
    <property type="evidence" value="ECO:0007669"/>
    <property type="project" value="InterPro"/>
</dbReference>
<dbReference type="OrthoDB" id="9774690at2"/>
<feature type="binding site" evidence="7">
    <location>
        <position position="137"/>
    </location>
    <ligand>
        <name>carbamoyl phosphate</name>
        <dbReference type="ChEBI" id="CHEBI:58228"/>
    </ligand>
</feature>